<protein>
    <recommendedName>
        <fullName evidence="2">histidine kinase</fullName>
        <ecNumber evidence="2">2.7.13.3</ecNumber>
    </recommendedName>
</protein>
<dbReference type="STRING" id="1202724.AM493_16860"/>
<dbReference type="EC" id="2.7.13.3" evidence="2"/>
<feature type="transmembrane region" description="Helical" evidence="5">
    <location>
        <begin position="77"/>
        <end position="95"/>
    </location>
</feature>
<dbReference type="SUPFAM" id="SSF47384">
    <property type="entry name" value="Homodimeric domain of signal transducing histidine kinase"/>
    <property type="match status" value="1"/>
</dbReference>
<organism evidence="7 8">
    <name type="scientific">Flavobacterium akiainvivens</name>
    <dbReference type="NCBI Taxonomy" id="1202724"/>
    <lineage>
        <taxon>Bacteria</taxon>
        <taxon>Pseudomonadati</taxon>
        <taxon>Bacteroidota</taxon>
        <taxon>Flavobacteriia</taxon>
        <taxon>Flavobacteriales</taxon>
        <taxon>Flavobacteriaceae</taxon>
        <taxon>Flavobacterium</taxon>
    </lineage>
</organism>
<dbReference type="InterPro" id="IPR004358">
    <property type="entry name" value="Sig_transdc_His_kin-like_C"/>
</dbReference>
<dbReference type="InterPro" id="IPR036097">
    <property type="entry name" value="HisK_dim/P_sf"/>
</dbReference>
<dbReference type="PROSITE" id="PS50109">
    <property type="entry name" value="HIS_KIN"/>
    <property type="match status" value="1"/>
</dbReference>
<dbReference type="AlphaFoldDB" id="A0A0M8MGH8"/>
<dbReference type="PRINTS" id="PR00344">
    <property type="entry name" value="BCTRLSENSOR"/>
</dbReference>
<dbReference type="Pfam" id="PF00512">
    <property type="entry name" value="HisKA"/>
    <property type="match status" value="1"/>
</dbReference>
<dbReference type="PANTHER" id="PTHR43065">
    <property type="entry name" value="SENSOR HISTIDINE KINASE"/>
    <property type="match status" value="1"/>
</dbReference>
<dbReference type="Pfam" id="PF02518">
    <property type="entry name" value="HATPase_c"/>
    <property type="match status" value="1"/>
</dbReference>
<dbReference type="InterPro" id="IPR003594">
    <property type="entry name" value="HATPase_dom"/>
</dbReference>
<keyword evidence="5" id="KW-0472">Membrane</keyword>
<evidence type="ECO:0000256" key="1">
    <source>
        <dbReference type="ARBA" id="ARBA00000085"/>
    </source>
</evidence>
<keyword evidence="3" id="KW-0597">Phosphoprotein</keyword>
<feature type="coiled-coil region" evidence="4">
    <location>
        <begin position="120"/>
        <end position="180"/>
    </location>
</feature>
<dbReference type="PROSITE" id="PS51257">
    <property type="entry name" value="PROKAR_LIPOPROTEIN"/>
    <property type="match status" value="1"/>
</dbReference>
<evidence type="ECO:0000256" key="5">
    <source>
        <dbReference type="SAM" id="Phobius"/>
    </source>
</evidence>
<reference evidence="7 8" key="1">
    <citation type="submission" date="2015-08" db="EMBL/GenBank/DDBJ databases">
        <title>Whole genome sequence of Flavobacterium akiainvivens IK-1T, from decaying Wikstroemia oahuensis, an endemic Hawaiian shrub.</title>
        <authorList>
            <person name="Wan X."/>
            <person name="Hou S."/>
            <person name="Saito J."/>
            <person name="Donachie S."/>
        </authorList>
    </citation>
    <scope>NUCLEOTIDE SEQUENCE [LARGE SCALE GENOMIC DNA]</scope>
    <source>
        <strain evidence="7 8">IK-1</strain>
    </source>
</reference>
<dbReference type="InterPro" id="IPR036890">
    <property type="entry name" value="HATPase_C_sf"/>
</dbReference>
<keyword evidence="8" id="KW-1185">Reference proteome</keyword>
<evidence type="ECO:0000313" key="8">
    <source>
        <dbReference type="Proteomes" id="UP000037755"/>
    </source>
</evidence>
<dbReference type="Gene3D" id="1.10.287.130">
    <property type="match status" value="1"/>
</dbReference>
<proteinExistence type="predicted"/>
<evidence type="ECO:0000256" key="4">
    <source>
        <dbReference type="SAM" id="Coils"/>
    </source>
</evidence>
<dbReference type="EMBL" id="LIYD01000005">
    <property type="protein sequence ID" value="KOS08394.1"/>
    <property type="molecule type" value="Genomic_DNA"/>
</dbReference>
<keyword evidence="5" id="KW-0812">Transmembrane</keyword>
<keyword evidence="5" id="KW-1133">Transmembrane helix</keyword>
<evidence type="ECO:0000256" key="3">
    <source>
        <dbReference type="ARBA" id="ARBA00022553"/>
    </source>
</evidence>
<dbReference type="PATRIC" id="fig|1202724.3.peg.3499"/>
<dbReference type="GO" id="GO:0000155">
    <property type="term" value="F:phosphorelay sensor kinase activity"/>
    <property type="evidence" value="ECO:0007669"/>
    <property type="project" value="InterPro"/>
</dbReference>
<keyword evidence="4" id="KW-0175">Coiled coil</keyword>
<comment type="catalytic activity">
    <reaction evidence="1">
        <text>ATP + protein L-histidine = ADP + protein N-phospho-L-histidine.</text>
        <dbReference type="EC" id="2.7.13.3"/>
    </reaction>
</comment>
<dbReference type="Gene3D" id="3.30.565.10">
    <property type="entry name" value="Histidine kinase-like ATPase, C-terminal domain"/>
    <property type="match status" value="1"/>
</dbReference>
<evidence type="ECO:0000256" key="2">
    <source>
        <dbReference type="ARBA" id="ARBA00012438"/>
    </source>
</evidence>
<accession>A0A0M8MGH8</accession>
<dbReference type="CDD" id="cd00082">
    <property type="entry name" value="HisKA"/>
    <property type="match status" value="1"/>
</dbReference>
<evidence type="ECO:0000313" key="7">
    <source>
        <dbReference type="EMBL" id="KOS08394.1"/>
    </source>
</evidence>
<feature type="domain" description="Histidine kinase" evidence="6">
    <location>
        <begin position="189"/>
        <end position="429"/>
    </location>
</feature>
<feature type="transmembrane region" description="Helical" evidence="5">
    <location>
        <begin position="36"/>
        <end position="65"/>
    </location>
</feature>
<evidence type="ECO:0000259" key="6">
    <source>
        <dbReference type="PROSITE" id="PS50109"/>
    </source>
</evidence>
<feature type="transmembrane region" description="Helical" evidence="5">
    <location>
        <begin position="101"/>
        <end position="120"/>
    </location>
</feature>
<dbReference type="InterPro" id="IPR005467">
    <property type="entry name" value="His_kinase_dom"/>
</dbReference>
<name>A0A0M8MGH8_9FLAO</name>
<feature type="transmembrane region" description="Helical" evidence="5">
    <location>
        <begin position="7"/>
        <end position="24"/>
    </location>
</feature>
<dbReference type="InterPro" id="IPR003661">
    <property type="entry name" value="HisK_dim/P_dom"/>
</dbReference>
<sequence length="429" mass="47783">MDKILTYFPHFLFGCLLIMLGLYLCNDVENLKVLTVSLLILLGFAGLSAGVLFIGFLVILVWVLIIFARRKDKEARLFTIAVVPFFASFIVSIFVDWEWTTSAATVWAILILSWGLFARYKDLQIENARVALEKEEERNRLIAQQNELLEHQVAERTAELEHSLEELKQTQNQLIQSEKMASLGELTAGIAHEIQNPLNFVNNFSDVSIELLDEMQEELDNGDTEEVKAIAGDIKQNLEKIAHHGRRADSIVKGMLQHSRASSGQKEPTDINALADEYLRLAYHGLRAKDKSFNASLVTHFAEDLPKIKVLPQDVGRVLLNLFTNAFYATQQKGRQLADETYKPTVEVTTTLKDDSVEIIVKDNGTGIPDAIQDKILQPFFTTKPTGEGTGLGLSLSYDIVVKAHGGTIDIESAEGQGATFIINLPLNG</sequence>
<gene>
    <name evidence="7" type="ORF">AM493_16860</name>
</gene>
<dbReference type="SMART" id="SM00387">
    <property type="entry name" value="HATPase_c"/>
    <property type="match status" value="1"/>
</dbReference>
<dbReference type="SMART" id="SM00388">
    <property type="entry name" value="HisKA"/>
    <property type="match status" value="1"/>
</dbReference>
<dbReference type="PANTHER" id="PTHR43065:SF42">
    <property type="entry name" value="TWO-COMPONENT SENSOR PPRA"/>
    <property type="match status" value="1"/>
</dbReference>
<dbReference type="SUPFAM" id="SSF55874">
    <property type="entry name" value="ATPase domain of HSP90 chaperone/DNA topoisomerase II/histidine kinase"/>
    <property type="match status" value="1"/>
</dbReference>
<comment type="caution">
    <text evidence="7">The sequence shown here is derived from an EMBL/GenBank/DDBJ whole genome shotgun (WGS) entry which is preliminary data.</text>
</comment>
<dbReference type="Proteomes" id="UP000037755">
    <property type="component" value="Unassembled WGS sequence"/>
</dbReference>